<dbReference type="Proteomes" id="UP000199139">
    <property type="component" value="Unassembled WGS sequence"/>
</dbReference>
<keyword evidence="5" id="KW-1185">Reference proteome</keyword>
<organism evidence="3 4">
    <name type="scientific">Halolactibacillus miurensis</name>
    <dbReference type="NCBI Taxonomy" id="306541"/>
    <lineage>
        <taxon>Bacteria</taxon>
        <taxon>Bacillati</taxon>
        <taxon>Bacillota</taxon>
        <taxon>Bacilli</taxon>
        <taxon>Bacillales</taxon>
        <taxon>Bacillaceae</taxon>
        <taxon>Halolactibacillus</taxon>
    </lineage>
</organism>
<dbReference type="Pfam" id="PF10646">
    <property type="entry name" value="Germane"/>
    <property type="match status" value="2"/>
</dbReference>
<dbReference type="OrthoDB" id="1715058at2"/>
<dbReference type="EMBL" id="BJWJ01000026">
    <property type="protein sequence ID" value="GEM05216.1"/>
    <property type="molecule type" value="Genomic_DNA"/>
</dbReference>
<dbReference type="AlphaFoldDB" id="A0A1I6UEF3"/>
<dbReference type="PROSITE" id="PS51257">
    <property type="entry name" value="PROKAR_LIPOPROTEIN"/>
    <property type="match status" value="1"/>
</dbReference>
<dbReference type="InterPro" id="IPR019606">
    <property type="entry name" value="GerMN"/>
</dbReference>
<dbReference type="RefSeq" id="WP_062320895.1">
    <property type="nucleotide sequence ID" value="NZ_BJWJ01000026.1"/>
</dbReference>
<feature type="domain" description="GerMN" evidence="1">
    <location>
        <begin position="72"/>
        <end position="163"/>
    </location>
</feature>
<proteinExistence type="predicted"/>
<reference evidence="3 4" key="1">
    <citation type="submission" date="2016-10" db="EMBL/GenBank/DDBJ databases">
        <authorList>
            <person name="de Groot N.N."/>
        </authorList>
    </citation>
    <scope>NUCLEOTIDE SEQUENCE [LARGE SCALE GENOMIC DNA]</scope>
    <source>
        <strain evidence="3 4">DSM 17074</strain>
    </source>
</reference>
<feature type="domain" description="GerMN" evidence="1">
    <location>
        <begin position="223"/>
        <end position="309"/>
    </location>
</feature>
<sequence length="329" mass="36783">MKRCIIMLMMVSLVMLSGCDKEDETVSLPEDSYEVNVEEQPTENRALYFLSNDGYVVPKHMLLPMQEDRAVLKQAIEYLVTNGPVEPFLPTGLTAVLPENTRVRGINITDDETAIIDLSAEFLNYDGEKETDMLEALTYTATSFNNIDRIKLWVEGEPLDVLPKQQTVIADGYSRGDGINVLKTEGVDYLTTTPVTLYYPYYIDNTCYFIPTTNYLPNTTNLKEQVVESLLDGPGVYENVSHVVSKKVEVESVTQTDDLVSIILSQDVLTSEGALTKNVIETMVLTLTEFVDINQVELKVEGVEQLTVDQSMDVLDVMSREDVLAVSGF</sequence>
<dbReference type="EMBL" id="FPAI01000025">
    <property type="protein sequence ID" value="SFS99800.1"/>
    <property type="molecule type" value="Genomic_DNA"/>
</dbReference>
<dbReference type="Proteomes" id="UP000321773">
    <property type="component" value="Unassembled WGS sequence"/>
</dbReference>
<reference evidence="2 5" key="2">
    <citation type="submission" date="2019-07" db="EMBL/GenBank/DDBJ databases">
        <title>Whole genome shotgun sequence of Halolactibacillus miurensis NBRC 100873.</title>
        <authorList>
            <person name="Hosoyama A."/>
            <person name="Uohara A."/>
            <person name="Ohji S."/>
            <person name="Ichikawa N."/>
        </authorList>
    </citation>
    <scope>NUCLEOTIDE SEQUENCE [LARGE SCALE GENOMIC DNA]</scope>
    <source>
        <strain evidence="2 5">NBRC 100873</strain>
    </source>
</reference>
<protein>
    <submittedName>
        <fullName evidence="3">Germination protein M</fullName>
    </submittedName>
    <submittedName>
        <fullName evidence="2">Spore germination protein GerM</fullName>
    </submittedName>
</protein>
<gene>
    <name evidence="2" type="primary">gerM</name>
    <name evidence="2" type="ORF">HMI01_22040</name>
    <name evidence="3" type="ORF">SAMN05421668_12531</name>
</gene>
<evidence type="ECO:0000313" key="4">
    <source>
        <dbReference type="Proteomes" id="UP000199139"/>
    </source>
</evidence>
<name>A0A1I6UEF3_9BACI</name>
<evidence type="ECO:0000313" key="5">
    <source>
        <dbReference type="Proteomes" id="UP000321773"/>
    </source>
</evidence>
<dbReference type="STRING" id="306541.SAMN05421668_12531"/>
<accession>A0A1I6UEF3</accession>
<evidence type="ECO:0000259" key="1">
    <source>
        <dbReference type="SMART" id="SM00909"/>
    </source>
</evidence>
<evidence type="ECO:0000313" key="2">
    <source>
        <dbReference type="EMBL" id="GEM05216.1"/>
    </source>
</evidence>
<dbReference type="SMART" id="SM00909">
    <property type="entry name" value="Germane"/>
    <property type="match status" value="2"/>
</dbReference>
<evidence type="ECO:0000313" key="3">
    <source>
        <dbReference type="EMBL" id="SFS99800.1"/>
    </source>
</evidence>